<gene>
    <name evidence="4" type="ORF">GIX10_09570</name>
    <name evidence="3" type="ORF">SKM51_05435</name>
</gene>
<dbReference type="InterPro" id="IPR036217">
    <property type="entry name" value="MethylDNA_cys_MeTrfase_DNAb"/>
</dbReference>
<reference evidence="3 6" key="2">
    <citation type="submission" date="2023-11" db="EMBL/GenBank/DDBJ databases">
        <title>The common occurrence of Acinetobacte faecalis in cattle feces and its emended description.</title>
        <authorList>
            <person name="Kyselkova M."/>
            <person name="Xanthopoulou K."/>
            <person name="Shestivska V."/>
            <person name="Spanelova P."/>
            <person name="Maixnerova M."/>
            <person name="Higgins P.G."/>
            <person name="Nemec A."/>
        </authorList>
    </citation>
    <scope>NUCLEOTIDE SEQUENCE [LARGE SCALE GENOMIC DNA]</scope>
    <source>
        <strain evidence="3 6">ANC 7483</strain>
    </source>
</reference>
<evidence type="ECO:0000313" key="3">
    <source>
        <dbReference type="EMBL" id="MDY6486641.1"/>
    </source>
</evidence>
<dbReference type="SUPFAM" id="SSF46767">
    <property type="entry name" value="Methylated DNA-protein cysteine methyltransferase, C-terminal domain"/>
    <property type="match status" value="1"/>
</dbReference>
<dbReference type="EMBL" id="WLYL01000030">
    <property type="protein sequence ID" value="MTD11672.1"/>
    <property type="molecule type" value="Genomic_DNA"/>
</dbReference>
<dbReference type="InterPro" id="IPR052520">
    <property type="entry name" value="ATL_DNA_repair"/>
</dbReference>
<evidence type="ECO:0000313" key="4">
    <source>
        <dbReference type="EMBL" id="MTD11672.1"/>
    </source>
</evidence>
<reference evidence="4 5" key="1">
    <citation type="submission" date="2019-11" db="EMBL/GenBank/DDBJ databases">
        <authorList>
            <person name="An D."/>
        </authorList>
    </citation>
    <scope>NUCLEOTIDE SEQUENCE [LARGE SCALE GENOMIC DNA]</scope>
    <source>
        <strain evidence="4 5">YIM 103518</strain>
    </source>
</reference>
<organism evidence="4 5">
    <name type="scientific">Acinetobacter faecalis</name>
    <dbReference type="NCBI Taxonomy" id="2665161"/>
    <lineage>
        <taxon>Bacteria</taxon>
        <taxon>Pseudomonadati</taxon>
        <taxon>Pseudomonadota</taxon>
        <taxon>Gammaproteobacteria</taxon>
        <taxon>Moraxellales</taxon>
        <taxon>Moraxellaceae</taxon>
        <taxon>Acinetobacter</taxon>
    </lineage>
</organism>
<dbReference type="GO" id="GO:0008168">
    <property type="term" value="F:methyltransferase activity"/>
    <property type="evidence" value="ECO:0007669"/>
    <property type="project" value="UniProtKB-KW"/>
</dbReference>
<dbReference type="GO" id="GO:0032259">
    <property type="term" value="P:methylation"/>
    <property type="evidence" value="ECO:0007669"/>
    <property type="project" value="UniProtKB-KW"/>
</dbReference>
<evidence type="ECO:0000256" key="1">
    <source>
        <dbReference type="ARBA" id="ARBA00022763"/>
    </source>
</evidence>
<dbReference type="AlphaFoldDB" id="A0A6L6GG35"/>
<dbReference type="Proteomes" id="UP000473854">
    <property type="component" value="Unassembled WGS sequence"/>
</dbReference>
<dbReference type="InterPro" id="IPR014048">
    <property type="entry name" value="MethylDNA_cys_MeTrfase_DNA-bd"/>
</dbReference>
<sequence>MQDYIREFYGIIQLIPKGKVATYGQIAKLAGLPKHARHVGFALKNMADDTAVPWHRVINSQGKISLSKEDGLGENIQILKLQSEGVVVLNGKVNLKLFQWIL</sequence>
<keyword evidence="4" id="KW-0808">Transferase</keyword>
<evidence type="ECO:0000259" key="2">
    <source>
        <dbReference type="Pfam" id="PF01035"/>
    </source>
</evidence>
<dbReference type="RefSeq" id="WP_154773247.1">
    <property type="nucleotide sequence ID" value="NZ_JAXHPJ010000029.1"/>
</dbReference>
<comment type="caution">
    <text evidence="4">The sequence shown here is derived from an EMBL/GenBank/DDBJ whole genome shotgun (WGS) entry which is preliminary data.</text>
</comment>
<keyword evidence="1" id="KW-0227">DNA damage</keyword>
<evidence type="ECO:0000313" key="5">
    <source>
        <dbReference type="Proteomes" id="UP000473854"/>
    </source>
</evidence>
<feature type="domain" description="Methylated-DNA-[protein]-cysteine S-methyltransferase DNA binding" evidence="2">
    <location>
        <begin position="6"/>
        <end position="85"/>
    </location>
</feature>
<proteinExistence type="predicted"/>
<evidence type="ECO:0000313" key="6">
    <source>
        <dbReference type="Proteomes" id="UP001278995"/>
    </source>
</evidence>
<accession>A0A6L6GG35</accession>
<protein>
    <submittedName>
        <fullName evidence="3">MGMT family protein</fullName>
    </submittedName>
    <submittedName>
        <fullName evidence="4">Methyltransferase</fullName>
    </submittedName>
</protein>
<name>A0A6L6GG35_9GAMM</name>
<dbReference type="InterPro" id="IPR036388">
    <property type="entry name" value="WH-like_DNA-bd_sf"/>
</dbReference>
<dbReference type="GO" id="GO:0006281">
    <property type="term" value="P:DNA repair"/>
    <property type="evidence" value="ECO:0007669"/>
    <property type="project" value="InterPro"/>
</dbReference>
<dbReference type="PANTHER" id="PTHR42942:SF1">
    <property type="entry name" value="ALKYLTRANSFERASE-LIKE PROTEIN 1"/>
    <property type="match status" value="1"/>
</dbReference>
<dbReference type="EMBL" id="JAXHPL010000021">
    <property type="protein sequence ID" value="MDY6486641.1"/>
    <property type="molecule type" value="Genomic_DNA"/>
</dbReference>
<dbReference type="Pfam" id="PF01035">
    <property type="entry name" value="DNA_binding_1"/>
    <property type="match status" value="1"/>
</dbReference>
<dbReference type="PANTHER" id="PTHR42942">
    <property type="entry name" value="6-O-METHYLGUANINE DNA METHYLTRANSFERASE"/>
    <property type="match status" value="1"/>
</dbReference>
<dbReference type="CDD" id="cd06445">
    <property type="entry name" value="ATase"/>
    <property type="match status" value="1"/>
</dbReference>
<dbReference type="Proteomes" id="UP001278995">
    <property type="component" value="Unassembled WGS sequence"/>
</dbReference>
<keyword evidence="4" id="KW-0489">Methyltransferase</keyword>
<dbReference type="Gene3D" id="1.10.10.10">
    <property type="entry name" value="Winged helix-like DNA-binding domain superfamily/Winged helix DNA-binding domain"/>
    <property type="match status" value="1"/>
</dbReference>